<dbReference type="PANTHER" id="PTHR33165">
    <property type="entry name" value="F-BOX DOMAIN CONTAINING PROTEIN-LIKE-RELATED"/>
    <property type="match status" value="1"/>
</dbReference>
<sequence length="344" mass="37973">MALAGADWSSLPCDLVRRIADSFLASNDVDCYVDLRAVCHNWRSATDDPSDASDPRFRPCRWIILDDDKALESDTRRLLVNTASGRFLHRELPLLRHYYVVATTLNGFFVLADKSPPHAARVFNPLTGANDPFRGARAARRGGRCCPEHYVAFSDFECFTSREYNNSSYHAPYNFARRAIRDGFDGALPGLTGLSEVVDHIGDLMRLHHVQPANFFSNHPPETGHADDGRCFLVQFSGQLLIVVMASLLDGIGDVKTCESEVLESTAETTIAGGIRKRLALLRQLGAGVDGRGDRLAVEHFGVLKKLEGVLLLAKEESRLVGGDIDTQEMVKGTEIGHGKFFLE</sequence>
<accession>R7W669</accession>
<proteinExistence type="predicted"/>
<organism evidence="1">
    <name type="scientific">Aegilops tauschii</name>
    <name type="common">Tausch's goatgrass</name>
    <name type="synonym">Aegilops squarrosa</name>
    <dbReference type="NCBI Taxonomy" id="37682"/>
    <lineage>
        <taxon>Eukaryota</taxon>
        <taxon>Viridiplantae</taxon>
        <taxon>Streptophyta</taxon>
        <taxon>Embryophyta</taxon>
        <taxon>Tracheophyta</taxon>
        <taxon>Spermatophyta</taxon>
        <taxon>Magnoliopsida</taxon>
        <taxon>Liliopsida</taxon>
        <taxon>Poales</taxon>
        <taxon>Poaceae</taxon>
        <taxon>BOP clade</taxon>
        <taxon>Pooideae</taxon>
        <taxon>Triticodae</taxon>
        <taxon>Triticeae</taxon>
        <taxon>Triticinae</taxon>
        <taxon>Aegilops</taxon>
    </lineage>
</organism>
<name>R7W669_AEGTA</name>
<evidence type="ECO:0008006" key="2">
    <source>
        <dbReference type="Google" id="ProtNLM"/>
    </source>
</evidence>
<dbReference type="EnsemblPlants" id="EMT15963">
    <property type="protein sequence ID" value="EMT15963"/>
    <property type="gene ID" value="F775_11665"/>
</dbReference>
<dbReference type="PANTHER" id="PTHR33165:SF99">
    <property type="entry name" value="DUF295 DOMAIN-CONTAINING PROTEIN"/>
    <property type="match status" value="1"/>
</dbReference>
<dbReference type="ExpressionAtlas" id="R7W669">
    <property type="expression patterns" value="baseline"/>
</dbReference>
<protein>
    <recommendedName>
        <fullName evidence="2">DUF295 domain-containing protein</fullName>
    </recommendedName>
</protein>
<evidence type="ECO:0000313" key="1">
    <source>
        <dbReference type="EnsemblPlants" id="EMT15963"/>
    </source>
</evidence>
<reference evidence="1" key="1">
    <citation type="submission" date="2015-06" db="UniProtKB">
        <authorList>
            <consortium name="EnsemblPlants"/>
        </authorList>
    </citation>
    <scope>IDENTIFICATION</scope>
</reference>
<dbReference type="AlphaFoldDB" id="R7W669"/>